<feature type="domain" description="GST N-terminal" evidence="2">
    <location>
        <begin position="23"/>
        <end position="87"/>
    </location>
</feature>
<dbReference type="CDD" id="cd03207">
    <property type="entry name" value="GST_C_8"/>
    <property type="match status" value="1"/>
</dbReference>
<dbReference type="SFLD" id="SFLDS00019">
    <property type="entry name" value="Glutathione_Transferase_(cytos"/>
    <property type="match status" value="1"/>
</dbReference>
<dbReference type="PANTHER" id="PTHR44051:SF8">
    <property type="entry name" value="GLUTATHIONE S-TRANSFERASE GSTA"/>
    <property type="match status" value="1"/>
</dbReference>
<comment type="caution">
    <text evidence="4">The sequence shown here is derived from an EMBL/GenBank/DDBJ whole genome shotgun (WGS) entry which is preliminary data.</text>
</comment>
<reference evidence="4 5" key="1">
    <citation type="submission" date="2018-07" db="EMBL/GenBank/DDBJ databases">
        <title>Genomic Encyclopedia of Type Strains, Phase IV (KMG-IV): sequencing the most valuable type-strain genomes for metagenomic binning, comparative biology and taxonomic classification.</title>
        <authorList>
            <person name="Goeker M."/>
        </authorList>
    </citation>
    <scope>NUCLEOTIDE SEQUENCE [LARGE SCALE GENOMIC DNA]</scope>
    <source>
        <strain evidence="4 5">DSM 14364</strain>
    </source>
</reference>
<evidence type="ECO:0000313" key="4">
    <source>
        <dbReference type="EMBL" id="RDI58808.1"/>
    </source>
</evidence>
<dbReference type="FunFam" id="3.40.30.10:FF:000331">
    <property type="entry name" value="Glutathione S-transferase"/>
    <property type="match status" value="1"/>
</dbReference>
<dbReference type="RefSeq" id="WP_114770797.1">
    <property type="nucleotide sequence ID" value="NZ_QQBB01000005.1"/>
</dbReference>
<feature type="domain" description="GST C-terminal" evidence="3">
    <location>
        <begin position="90"/>
        <end position="222"/>
    </location>
</feature>
<evidence type="ECO:0000259" key="2">
    <source>
        <dbReference type="PROSITE" id="PS50404"/>
    </source>
</evidence>
<keyword evidence="4" id="KW-0808">Transferase</keyword>
<accession>A0A370HJV2</accession>
<dbReference type="AlphaFoldDB" id="A0A370HJV2"/>
<dbReference type="InterPro" id="IPR004046">
    <property type="entry name" value="GST_C"/>
</dbReference>
<dbReference type="OrthoDB" id="9811242at2"/>
<dbReference type="InterPro" id="IPR040079">
    <property type="entry name" value="Glutathione_S-Trfase"/>
</dbReference>
<organism evidence="4 5">
    <name type="scientific">Microvirga subterranea</name>
    <dbReference type="NCBI Taxonomy" id="186651"/>
    <lineage>
        <taxon>Bacteria</taxon>
        <taxon>Pseudomonadati</taxon>
        <taxon>Pseudomonadota</taxon>
        <taxon>Alphaproteobacteria</taxon>
        <taxon>Hyphomicrobiales</taxon>
        <taxon>Methylobacteriaceae</taxon>
        <taxon>Microvirga</taxon>
    </lineage>
</organism>
<proteinExistence type="inferred from homology"/>
<dbReference type="PANTHER" id="PTHR44051">
    <property type="entry name" value="GLUTATHIONE S-TRANSFERASE-RELATED"/>
    <property type="match status" value="1"/>
</dbReference>
<protein>
    <submittedName>
        <fullName evidence="4">Glutathione S-transferase</fullName>
    </submittedName>
</protein>
<dbReference type="Pfam" id="PF02798">
    <property type="entry name" value="GST_N"/>
    <property type="match status" value="1"/>
</dbReference>
<dbReference type="SUPFAM" id="SSF52833">
    <property type="entry name" value="Thioredoxin-like"/>
    <property type="match status" value="1"/>
</dbReference>
<dbReference type="PROSITE" id="PS50405">
    <property type="entry name" value="GST_CTER"/>
    <property type="match status" value="1"/>
</dbReference>
<dbReference type="InterPro" id="IPR004045">
    <property type="entry name" value="Glutathione_S-Trfase_N"/>
</dbReference>
<comment type="similarity">
    <text evidence="1">Belongs to the GST superfamily.</text>
</comment>
<evidence type="ECO:0000313" key="5">
    <source>
        <dbReference type="Proteomes" id="UP000254925"/>
    </source>
</evidence>
<dbReference type="SUPFAM" id="SSF47616">
    <property type="entry name" value="GST C-terminal domain-like"/>
    <property type="match status" value="1"/>
</dbReference>
<dbReference type="Proteomes" id="UP000254925">
    <property type="component" value="Unassembled WGS sequence"/>
</dbReference>
<dbReference type="InterPro" id="IPR010987">
    <property type="entry name" value="Glutathione-S-Trfase_C-like"/>
</dbReference>
<dbReference type="CDD" id="cd03046">
    <property type="entry name" value="GST_N_GTT1_like"/>
    <property type="match status" value="1"/>
</dbReference>
<dbReference type="InterPro" id="IPR036249">
    <property type="entry name" value="Thioredoxin-like_sf"/>
</dbReference>
<dbReference type="Gene3D" id="1.20.1050.10">
    <property type="match status" value="1"/>
</dbReference>
<dbReference type="SFLD" id="SFLDG00358">
    <property type="entry name" value="Main_(cytGST)"/>
    <property type="match status" value="1"/>
</dbReference>
<keyword evidence="5" id="KW-1185">Reference proteome</keyword>
<dbReference type="GO" id="GO:0016740">
    <property type="term" value="F:transferase activity"/>
    <property type="evidence" value="ECO:0007669"/>
    <property type="project" value="UniProtKB-KW"/>
</dbReference>
<evidence type="ECO:0000256" key="1">
    <source>
        <dbReference type="RuleBase" id="RU003494"/>
    </source>
</evidence>
<sequence>MSIHVSAFRWVPPFAQGYVRDLRVRWALEEAGIPYEATLIDPKVQKSDDYRNWQPFGQVPAYRDGDVEIFESGAIVLHIAWKSEALAPRDEAGRARVTTWVIAALNSIEPQVQNLVQLDVFHAGEAWTVERRPQAEAALNKRLSALSTWLGGRDYLEDRFTAGDLMMTTVLRELVDSGILERFPNLDAYRRRCEARPAFARALEAQLRPFRENEPKDLVTPA</sequence>
<dbReference type="PROSITE" id="PS50404">
    <property type="entry name" value="GST_NTER"/>
    <property type="match status" value="1"/>
</dbReference>
<dbReference type="EMBL" id="QQBB01000005">
    <property type="protein sequence ID" value="RDI58808.1"/>
    <property type="molecule type" value="Genomic_DNA"/>
</dbReference>
<dbReference type="InterPro" id="IPR036282">
    <property type="entry name" value="Glutathione-S-Trfase_C_sf"/>
</dbReference>
<name>A0A370HJV2_9HYPH</name>
<gene>
    <name evidence="4" type="ORF">DES45_105333</name>
</gene>
<dbReference type="Gene3D" id="3.40.30.10">
    <property type="entry name" value="Glutaredoxin"/>
    <property type="match status" value="1"/>
</dbReference>
<evidence type="ECO:0000259" key="3">
    <source>
        <dbReference type="PROSITE" id="PS50405"/>
    </source>
</evidence>
<dbReference type="Pfam" id="PF00043">
    <property type="entry name" value="GST_C"/>
    <property type="match status" value="1"/>
</dbReference>